<evidence type="ECO:0000313" key="11">
    <source>
        <dbReference type="EMBL" id="AUX09260.1"/>
    </source>
</evidence>
<dbReference type="GO" id="GO:0000701">
    <property type="term" value="F:purine-specific mismatch base pair DNA N-glycosylase activity"/>
    <property type="evidence" value="ECO:0007669"/>
    <property type="project" value="TreeGrafter"/>
</dbReference>
<dbReference type="GO" id="GO:0006298">
    <property type="term" value="P:mismatch repair"/>
    <property type="evidence" value="ECO:0007669"/>
    <property type="project" value="TreeGrafter"/>
</dbReference>
<keyword evidence="7" id="KW-0411">Iron-sulfur</keyword>
<evidence type="ECO:0000256" key="8">
    <source>
        <dbReference type="ARBA" id="ARBA00023204"/>
    </source>
</evidence>
<dbReference type="GO" id="GO:0035485">
    <property type="term" value="F:adenine/guanine mispair binding"/>
    <property type="evidence" value="ECO:0007669"/>
    <property type="project" value="TreeGrafter"/>
</dbReference>
<proteinExistence type="inferred from homology"/>
<evidence type="ECO:0000256" key="7">
    <source>
        <dbReference type="ARBA" id="ARBA00023014"/>
    </source>
</evidence>
<evidence type="ECO:0000256" key="5">
    <source>
        <dbReference type="ARBA" id="ARBA00022801"/>
    </source>
</evidence>
<reference evidence="12" key="1">
    <citation type="submission" date="2017-11" db="EMBL/GenBank/DDBJ databases">
        <title>Phenotypic and genomic properties of facultatively anaerobic sulfur-reducing natronoarchaea from hypersaline soda lakes.</title>
        <authorList>
            <person name="Sorokin D.Y."/>
            <person name="Kublanov I.V."/>
            <person name="Roman P."/>
            <person name="Sinninghe Damste J.S."/>
            <person name="Golyshin P.N."/>
            <person name="Rojo D."/>
            <person name="Ciordia S."/>
            <person name="Mena M.D.C."/>
            <person name="Ferrer M."/>
            <person name="Messina E."/>
            <person name="Smedile F."/>
            <person name="La Spada G."/>
            <person name="La Cono V."/>
            <person name="Yakimov M.M."/>
        </authorList>
    </citation>
    <scope>NUCLEOTIDE SEQUENCE [LARGE SCALE GENOMIC DNA]</scope>
    <source>
        <strain evidence="12">AArc-Sl</strain>
    </source>
</reference>
<evidence type="ECO:0000256" key="1">
    <source>
        <dbReference type="ARBA" id="ARBA00001966"/>
    </source>
</evidence>
<dbReference type="CDD" id="cd00056">
    <property type="entry name" value="ENDO3c"/>
    <property type="match status" value="1"/>
</dbReference>
<dbReference type="Gene3D" id="1.10.1670.10">
    <property type="entry name" value="Helix-hairpin-Helix base-excision DNA repair enzymes (C-terminal)"/>
    <property type="match status" value="1"/>
</dbReference>
<dbReference type="PANTHER" id="PTHR42944">
    <property type="entry name" value="ADENINE DNA GLYCOSYLASE"/>
    <property type="match status" value="1"/>
</dbReference>
<dbReference type="GO" id="GO:0046872">
    <property type="term" value="F:metal ion binding"/>
    <property type="evidence" value="ECO:0007669"/>
    <property type="project" value="UniProtKB-KW"/>
</dbReference>
<evidence type="ECO:0000313" key="12">
    <source>
        <dbReference type="Proteomes" id="UP000263012"/>
    </source>
</evidence>
<keyword evidence="12" id="KW-1185">Reference proteome</keyword>
<organism evidence="11 12">
    <name type="scientific">Halalkaliarchaeum desulfuricum</name>
    <dbReference type="NCBI Taxonomy" id="2055893"/>
    <lineage>
        <taxon>Archaea</taxon>
        <taxon>Methanobacteriati</taxon>
        <taxon>Methanobacteriota</taxon>
        <taxon>Stenosarchaea group</taxon>
        <taxon>Halobacteria</taxon>
        <taxon>Halobacteriales</taxon>
        <taxon>Haloferacaceae</taxon>
        <taxon>Halalkaliarchaeum</taxon>
    </lineage>
</organism>
<evidence type="ECO:0000256" key="3">
    <source>
        <dbReference type="ARBA" id="ARBA00022723"/>
    </source>
</evidence>
<keyword evidence="8" id="KW-0234">DNA repair</keyword>
<evidence type="ECO:0000256" key="2">
    <source>
        <dbReference type="ARBA" id="ARBA00008343"/>
    </source>
</evidence>
<sequence length="260" mass="29348">MSELPFGKTRTTPDELRTQIDTAAAVRRAREGGVSCPEQRIDRFIQIVPDLLEWLENHGREYPWRHSSDAWEVYIAEILLQRTRGDAVAEVYSAFLDEFPDPDSLANATEEDIRQLVEPLGFVNHRTRTLKEVGKLFSAEFDGDVPDSVEELKRPWRAGEYSARACQMFARGKPMALVDANFARVIGRVLGYEMPVQPHKSSAVYGLLETLLPTSPELARAFNLAILDLGALICTAEHPDCKSCPINRGCVYYCTRMEDE</sequence>
<dbReference type="Gene3D" id="1.10.340.30">
    <property type="entry name" value="Hypothetical protein, domain 2"/>
    <property type="match status" value="1"/>
</dbReference>
<name>A0A343TJI8_9EURY</name>
<dbReference type="GO" id="GO:0034039">
    <property type="term" value="F:8-oxo-7,8-dihydroguanine DNA N-glycosylase activity"/>
    <property type="evidence" value="ECO:0007669"/>
    <property type="project" value="TreeGrafter"/>
</dbReference>
<keyword evidence="3" id="KW-0479">Metal-binding</keyword>
<dbReference type="AlphaFoldDB" id="A0A343TJI8"/>
<dbReference type="InterPro" id="IPR044298">
    <property type="entry name" value="MIG/MutY"/>
</dbReference>
<dbReference type="Pfam" id="PF00730">
    <property type="entry name" value="HhH-GPD"/>
    <property type="match status" value="1"/>
</dbReference>
<evidence type="ECO:0000259" key="10">
    <source>
        <dbReference type="SMART" id="SM00478"/>
    </source>
</evidence>
<comment type="cofactor">
    <cofactor evidence="1">
        <name>[4Fe-4S] cluster</name>
        <dbReference type="ChEBI" id="CHEBI:49883"/>
    </cofactor>
</comment>
<dbReference type="OrthoDB" id="206280at2157"/>
<keyword evidence="9" id="KW-0326">Glycosidase</keyword>
<dbReference type="EMBL" id="CP025066">
    <property type="protein sequence ID" value="AUX09260.1"/>
    <property type="molecule type" value="Genomic_DNA"/>
</dbReference>
<dbReference type="GO" id="GO:0051536">
    <property type="term" value="F:iron-sulfur cluster binding"/>
    <property type="evidence" value="ECO:0007669"/>
    <property type="project" value="UniProtKB-KW"/>
</dbReference>
<dbReference type="InterPro" id="IPR011257">
    <property type="entry name" value="DNA_glycosylase"/>
</dbReference>
<dbReference type="Proteomes" id="UP000263012">
    <property type="component" value="Chromosome"/>
</dbReference>
<evidence type="ECO:0000256" key="6">
    <source>
        <dbReference type="ARBA" id="ARBA00023004"/>
    </source>
</evidence>
<dbReference type="SUPFAM" id="SSF48150">
    <property type="entry name" value="DNA-glycosylase"/>
    <property type="match status" value="1"/>
</dbReference>
<accession>A0A343TJI8</accession>
<protein>
    <submittedName>
        <fullName evidence="11">A/G-specific adenine glycosylase</fullName>
    </submittedName>
</protein>
<dbReference type="GO" id="GO:0032357">
    <property type="term" value="F:oxidized purine DNA binding"/>
    <property type="evidence" value="ECO:0007669"/>
    <property type="project" value="TreeGrafter"/>
</dbReference>
<dbReference type="InterPro" id="IPR003265">
    <property type="entry name" value="HhH-GPD_domain"/>
</dbReference>
<comment type="similarity">
    <text evidence="2">Belongs to the Nth/MutY family.</text>
</comment>
<dbReference type="KEGG" id="hdf:AArcSl_1631"/>
<dbReference type="PANTHER" id="PTHR42944:SF1">
    <property type="entry name" value="ADENINE DNA GLYCOSYLASE"/>
    <property type="match status" value="1"/>
</dbReference>
<evidence type="ECO:0000256" key="9">
    <source>
        <dbReference type="ARBA" id="ARBA00023295"/>
    </source>
</evidence>
<keyword evidence="5" id="KW-0378">Hydrolase</keyword>
<feature type="domain" description="HhH-GPD" evidence="10">
    <location>
        <begin position="79"/>
        <end position="232"/>
    </location>
</feature>
<gene>
    <name evidence="11" type="primary">mutY2</name>
    <name evidence="11" type="ORF">AArcSl_1631</name>
</gene>
<dbReference type="GeneID" id="37877983"/>
<dbReference type="InterPro" id="IPR023170">
    <property type="entry name" value="HhH_base_excis_C"/>
</dbReference>
<dbReference type="SMART" id="SM00478">
    <property type="entry name" value="ENDO3c"/>
    <property type="match status" value="1"/>
</dbReference>
<dbReference type="RefSeq" id="WP_119817564.1">
    <property type="nucleotide sequence ID" value="NZ_CP025066.1"/>
</dbReference>
<keyword evidence="6" id="KW-0408">Iron</keyword>
<keyword evidence="4" id="KW-0227">DNA damage</keyword>
<dbReference type="GO" id="GO:0006284">
    <property type="term" value="P:base-excision repair"/>
    <property type="evidence" value="ECO:0007669"/>
    <property type="project" value="InterPro"/>
</dbReference>
<evidence type="ECO:0000256" key="4">
    <source>
        <dbReference type="ARBA" id="ARBA00022763"/>
    </source>
</evidence>